<comment type="caution">
    <text evidence="2">The sequence shown here is derived from an EMBL/GenBank/DDBJ whole genome shotgun (WGS) entry which is preliminary data.</text>
</comment>
<gene>
    <name evidence="2" type="ORF">QBC46DRAFT_257257</name>
</gene>
<dbReference type="SUPFAM" id="SSF55874">
    <property type="entry name" value="ATPase domain of HSP90 chaperone/DNA topoisomerase II/histidine kinase"/>
    <property type="match status" value="1"/>
</dbReference>
<name>A0AAN6S681_9PEZI</name>
<feature type="region of interest" description="Disordered" evidence="1">
    <location>
        <begin position="1"/>
        <end position="25"/>
    </location>
</feature>
<dbReference type="PANTHER" id="PTHR32387">
    <property type="entry name" value="WU:FJ29H11"/>
    <property type="match status" value="1"/>
</dbReference>
<sequence>MSSAVCPAPGTRRLPIQPSLTRSPTSLRPFTRARASGALPFISFQVHPDRIIVECNEDGFTKNDLSAICSVGESTKSASHGYIGAKGIGFKSVFIAAWKVYIQSGHFSFYFKHEKGDVGLGMVLPVWKDADEELPGPLTRMTLHLHEKGDPTELEHLRRTIFKQLGDLQQTCLLFLRNLKRIRVAFYDQDGGLKSSKDFRVGDVDNHRVFLETASTSADSEITMEKKHYHVTKHMVTNLSKSDNRELPDTDEARRASSTAEVILAFPLTSDSEPLIEQQEVFAFLPVRESSFKASCILSPWILIAQRFLIQSDFDTSASRQDIVTTSRRNIDLLDGIAAAFIKAVLQFCEHPDLCYTWPSFLPPPDDNSNAFWSGLNQRTKRLMSNTPILKSRHRRDLRKIDDVVILASDAKDDDLDPLFDDSVLDPFLSKEYPYVSWNALRQYGLRITGYNLLLDMLQADLDSPASRMKSKSTSKDWHSAVAQVFSGLPNRKRLKRLPLLPLRGGQWVSANSGSVYLPTTGGTPIPPGVDIQVLDPAAVANDDRKTLFVQLGATEPSLADVWASILKAYGSSGLRVDMAESRAHLHYLYLTHQPKQGRYEFKNISVYSHDDHVGQPHQEDFYLPSDHPYGPKALLEPTDDAPGLRVAFVHPTYLEDVPSPPTSTHPSWKRWLHDFVGVRERLRLVSRKGDSLSDTWNYVAEHRPRKLLGLLEYLWKHEGSRVSNNDGLKAEIKNVSANMLCSFELPCRCHLDQTYLPLPHLQRQCLRFMEESEYFPLLELEGTASAEQFSTKWMFLHATFSVGMDDNTAFLLDILCWIKNTNPSASSISRHQRLLDLCVAIDAKCVGTVDRQAERKRIKAFFEKSDYIFVPAQKGHDARWANPDDCLWEAPPDMMSKYSLKHLYAPLLGGDQMELLSRFFQQTLSIPGASWSDLTAELEELRDSGCEDFDRIQSLYEYLNDMRIIAFADRLRQSLIFVVKKGQPGWYKTSECLWSSTTEIRGKVTLNDHYGDLKDFFIDTLGVKTLTLQIVYDELLQTSPQTTVDEMKSAIWSLNALLQTEPDRVGPEPLLKACVFPVEYPNGVKALRTADTEFAIVDREYLATRFKGRIKLLDYSLEDVRRLKPFFEWANLTHRYLSVSVKNITSVLDGTRRPVLVPNRDLKRKAHALLRIAATFNSPRYQADATGLYQLLRTADIVETNGISSVLRISQDGQLAEVEEAIGDMHISERLSGLTIYVPMDKKAQEFCFGSPLPTNLADWLMRDPITQIRDKVDSAAVTALTTLLTVDLSVVNLILDHQGIIQVPIANEDVEVVEDGERTIDPVDDDDTSKRSTTPDSSTSGDLTGAAETPGTPTTETYHESSSAVSEQMIARRSRMAYRPSAPTHSRSTPVVSLHPRPSAEDMQYRMLLNKVVAAARRATFPSRGAFDMGGLLDALPGEDGIAWFDGFDGFDAGNRFRSGSQLERDKKIGAAGELYAFELLSRLDPALRGWSRENWQSTIRRYVTIHPDYADMDAWSGRETADITYEDTEGDFTAMLVDRGYLDQDEWQDARPRYYIEVKTTTGPCGTPFYMSKYQYQRMRDVHDADQHAQVYMILRVFEIESGGIGMSVYLDPERLRLDGRLVFTGETWSVVPG</sequence>
<organism evidence="2 3">
    <name type="scientific">Diplogelasinospora grovesii</name>
    <dbReference type="NCBI Taxonomy" id="303347"/>
    <lineage>
        <taxon>Eukaryota</taxon>
        <taxon>Fungi</taxon>
        <taxon>Dikarya</taxon>
        <taxon>Ascomycota</taxon>
        <taxon>Pezizomycotina</taxon>
        <taxon>Sordariomycetes</taxon>
        <taxon>Sordariomycetidae</taxon>
        <taxon>Sordariales</taxon>
        <taxon>Diplogelasinosporaceae</taxon>
        <taxon>Diplogelasinospora</taxon>
    </lineage>
</organism>
<keyword evidence="3" id="KW-1185">Reference proteome</keyword>
<dbReference type="Proteomes" id="UP001303473">
    <property type="component" value="Unassembled WGS sequence"/>
</dbReference>
<reference evidence="3" key="1">
    <citation type="journal article" date="2023" name="Mol. Phylogenet. Evol.">
        <title>Genome-scale phylogeny and comparative genomics of the fungal order Sordariales.</title>
        <authorList>
            <person name="Hensen N."/>
            <person name="Bonometti L."/>
            <person name="Westerberg I."/>
            <person name="Brannstrom I.O."/>
            <person name="Guillou S."/>
            <person name="Cros-Aarteil S."/>
            <person name="Calhoun S."/>
            <person name="Haridas S."/>
            <person name="Kuo A."/>
            <person name="Mondo S."/>
            <person name="Pangilinan J."/>
            <person name="Riley R."/>
            <person name="LaButti K."/>
            <person name="Andreopoulos B."/>
            <person name="Lipzen A."/>
            <person name="Chen C."/>
            <person name="Yan M."/>
            <person name="Daum C."/>
            <person name="Ng V."/>
            <person name="Clum A."/>
            <person name="Steindorff A."/>
            <person name="Ohm R.A."/>
            <person name="Martin F."/>
            <person name="Silar P."/>
            <person name="Natvig D.O."/>
            <person name="Lalanne C."/>
            <person name="Gautier V."/>
            <person name="Ament-Velasquez S.L."/>
            <person name="Kruys A."/>
            <person name="Hutchinson M.I."/>
            <person name="Powell A.J."/>
            <person name="Barry K."/>
            <person name="Miller A.N."/>
            <person name="Grigoriev I.V."/>
            <person name="Debuchy R."/>
            <person name="Gladieux P."/>
            <person name="Hiltunen Thoren M."/>
            <person name="Johannesson H."/>
        </authorList>
    </citation>
    <scope>NUCLEOTIDE SEQUENCE [LARGE SCALE GENOMIC DNA]</scope>
    <source>
        <strain evidence="3">CBS 340.73</strain>
    </source>
</reference>
<feature type="compositionally biased region" description="Polar residues" evidence="1">
    <location>
        <begin position="1333"/>
        <end position="1344"/>
    </location>
</feature>
<evidence type="ECO:0000313" key="2">
    <source>
        <dbReference type="EMBL" id="KAK3941989.1"/>
    </source>
</evidence>
<proteinExistence type="predicted"/>
<dbReference type="Gene3D" id="3.30.565.10">
    <property type="entry name" value="Histidine kinase-like ATPase, C-terminal domain"/>
    <property type="match status" value="1"/>
</dbReference>
<feature type="compositionally biased region" description="Low complexity" evidence="1">
    <location>
        <begin position="1346"/>
        <end position="1358"/>
    </location>
</feature>
<evidence type="ECO:0000256" key="1">
    <source>
        <dbReference type="SAM" id="MobiDB-lite"/>
    </source>
</evidence>
<dbReference type="PANTHER" id="PTHR32387:SF0">
    <property type="entry name" value="PROTEIN NO VEIN"/>
    <property type="match status" value="1"/>
</dbReference>
<dbReference type="EMBL" id="MU853777">
    <property type="protein sequence ID" value="KAK3941989.1"/>
    <property type="molecule type" value="Genomic_DNA"/>
</dbReference>
<dbReference type="InterPro" id="IPR052957">
    <property type="entry name" value="Auxin_embryo_med"/>
</dbReference>
<feature type="region of interest" description="Disordered" evidence="1">
    <location>
        <begin position="1315"/>
        <end position="1398"/>
    </location>
</feature>
<evidence type="ECO:0000313" key="3">
    <source>
        <dbReference type="Proteomes" id="UP001303473"/>
    </source>
</evidence>
<evidence type="ECO:0008006" key="4">
    <source>
        <dbReference type="Google" id="ProtNLM"/>
    </source>
</evidence>
<accession>A0AAN6S681</accession>
<dbReference type="InterPro" id="IPR036890">
    <property type="entry name" value="HATPase_C_sf"/>
</dbReference>
<protein>
    <recommendedName>
        <fullName evidence="4">Protein NO VEIN C-terminal domain-containing protein</fullName>
    </recommendedName>
</protein>